<evidence type="ECO:0000313" key="1">
    <source>
        <dbReference type="EMBL" id="GER44247.1"/>
    </source>
</evidence>
<organism evidence="1 2">
    <name type="scientific">Striga asiatica</name>
    <name type="common">Asiatic witchweed</name>
    <name type="synonym">Buchnera asiatica</name>
    <dbReference type="NCBI Taxonomy" id="4170"/>
    <lineage>
        <taxon>Eukaryota</taxon>
        <taxon>Viridiplantae</taxon>
        <taxon>Streptophyta</taxon>
        <taxon>Embryophyta</taxon>
        <taxon>Tracheophyta</taxon>
        <taxon>Spermatophyta</taxon>
        <taxon>Magnoliopsida</taxon>
        <taxon>eudicotyledons</taxon>
        <taxon>Gunneridae</taxon>
        <taxon>Pentapetalae</taxon>
        <taxon>asterids</taxon>
        <taxon>lamiids</taxon>
        <taxon>Lamiales</taxon>
        <taxon>Orobanchaceae</taxon>
        <taxon>Buchnereae</taxon>
        <taxon>Striga</taxon>
    </lineage>
</organism>
<proteinExistence type="predicted"/>
<keyword evidence="2" id="KW-1185">Reference proteome</keyword>
<reference evidence="2" key="1">
    <citation type="journal article" date="2019" name="Curr. Biol.">
        <title>Genome Sequence of Striga asiatica Provides Insight into the Evolution of Plant Parasitism.</title>
        <authorList>
            <person name="Yoshida S."/>
            <person name="Kim S."/>
            <person name="Wafula E.K."/>
            <person name="Tanskanen J."/>
            <person name="Kim Y.M."/>
            <person name="Honaas L."/>
            <person name="Yang Z."/>
            <person name="Spallek T."/>
            <person name="Conn C.E."/>
            <person name="Ichihashi Y."/>
            <person name="Cheong K."/>
            <person name="Cui S."/>
            <person name="Der J.P."/>
            <person name="Gundlach H."/>
            <person name="Jiao Y."/>
            <person name="Hori C."/>
            <person name="Ishida J.K."/>
            <person name="Kasahara H."/>
            <person name="Kiba T."/>
            <person name="Kim M.S."/>
            <person name="Koo N."/>
            <person name="Laohavisit A."/>
            <person name="Lee Y.H."/>
            <person name="Lumba S."/>
            <person name="McCourt P."/>
            <person name="Mortimer J.C."/>
            <person name="Mutuku J.M."/>
            <person name="Nomura T."/>
            <person name="Sasaki-Sekimoto Y."/>
            <person name="Seto Y."/>
            <person name="Wang Y."/>
            <person name="Wakatake T."/>
            <person name="Sakakibara H."/>
            <person name="Demura T."/>
            <person name="Yamaguchi S."/>
            <person name="Yoneyama K."/>
            <person name="Manabe R.I."/>
            <person name="Nelson D.C."/>
            <person name="Schulman A.H."/>
            <person name="Timko M.P."/>
            <person name="dePamphilis C.W."/>
            <person name="Choi D."/>
            <person name="Shirasu K."/>
        </authorList>
    </citation>
    <scope>NUCLEOTIDE SEQUENCE [LARGE SCALE GENOMIC DNA]</scope>
    <source>
        <strain evidence="2">cv. UVA1</strain>
    </source>
</reference>
<accession>A0A5A7QID2</accession>
<name>A0A5A7QID2_STRAF</name>
<comment type="caution">
    <text evidence="1">The sequence shown here is derived from an EMBL/GenBank/DDBJ whole genome shotgun (WGS) entry which is preliminary data.</text>
</comment>
<evidence type="ECO:0000313" key="2">
    <source>
        <dbReference type="Proteomes" id="UP000325081"/>
    </source>
</evidence>
<dbReference type="Proteomes" id="UP000325081">
    <property type="component" value="Unassembled WGS sequence"/>
</dbReference>
<gene>
    <name evidence="1" type="ORF">STAS_21145</name>
</gene>
<sequence length="113" mass="12712">MRTTSPRLDNDRRWESSFHVDILDFTDGLDASEFLDCMATVKTVLDYSGGLQWVCLFDKHVSTENEGPSGFYHEEVKAETGDVIGDGSTIMLMASKDLHQRNGFIKLIHLTSI</sequence>
<dbReference type="EMBL" id="BKCP01006849">
    <property type="protein sequence ID" value="GER44247.1"/>
    <property type="molecule type" value="Genomic_DNA"/>
</dbReference>
<dbReference type="AlphaFoldDB" id="A0A5A7QID2"/>
<dbReference type="OrthoDB" id="1934635at2759"/>
<protein>
    <submittedName>
        <fullName evidence="1">Gamma-glutamyl phosphate reductase</fullName>
    </submittedName>
</protein>